<reference evidence="2 3" key="1">
    <citation type="journal article" date="2018" name="Front. Microbiol.">
        <title>Genome-Wide Analysis of Corynespora cassiicola Leaf Fall Disease Putative Effectors.</title>
        <authorList>
            <person name="Lopez D."/>
            <person name="Ribeiro S."/>
            <person name="Label P."/>
            <person name="Fumanal B."/>
            <person name="Venisse J.S."/>
            <person name="Kohler A."/>
            <person name="de Oliveira R.R."/>
            <person name="Labutti K."/>
            <person name="Lipzen A."/>
            <person name="Lail K."/>
            <person name="Bauer D."/>
            <person name="Ohm R.A."/>
            <person name="Barry K.W."/>
            <person name="Spatafora J."/>
            <person name="Grigoriev I.V."/>
            <person name="Martin F.M."/>
            <person name="Pujade-Renaud V."/>
        </authorList>
    </citation>
    <scope>NUCLEOTIDE SEQUENCE [LARGE SCALE GENOMIC DNA]</scope>
    <source>
        <strain evidence="2 3">Philippines</strain>
    </source>
</reference>
<dbReference type="AlphaFoldDB" id="A0A2T2NNM3"/>
<gene>
    <name evidence="2" type="ORF">BS50DRAFT_676576</name>
</gene>
<accession>A0A2T2NNM3</accession>
<dbReference type="EMBL" id="KZ678135">
    <property type="protein sequence ID" value="PSN66876.1"/>
    <property type="molecule type" value="Genomic_DNA"/>
</dbReference>
<dbReference type="Proteomes" id="UP000240883">
    <property type="component" value="Unassembled WGS sequence"/>
</dbReference>
<organism evidence="2 3">
    <name type="scientific">Corynespora cassiicola Philippines</name>
    <dbReference type="NCBI Taxonomy" id="1448308"/>
    <lineage>
        <taxon>Eukaryota</taxon>
        <taxon>Fungi</taxon>
        <taxon>Dikarya</taxon>
        <taxon>Ascomycota</taxon>
        <taxon>Pezizomycotina</taxon>
        <taxon>Dothideomycetes</taxon>
        <taxon>Pleosporomycetidae</taxon>
        <taxon>Pleosporales</taxon>
        <taxon>Corynesporascaceae</taxon>
        <taxon>Corynespora</taxon>
    </lineage>
</organism>
<sequence>MFRHFSFEPASRPPSLDDDADRLAMNLSPTEPALPFNPPPPPASLPCDLGDLAQKLDEDLRVELDPAYDIPCCQPLARPQDTFPFQHSYSRLTTATLRMQRQANTRMQCSSSHAKDLSLLVQKMIDDEEQCRIGDTKLRPPLSPTTSDDDDEGVDMDYEPSTPEELRQYRLNFRRSGDRLDGCTMVARSVRMRKKSRVTKRSSK</sequence>
<feature type="compositionally biased region" description="Acidic residues" evidence="1">
    <location>
        <begin position="147"/>
        <end position="158"/>
    </location>
</feature>
<name>A0A2T2NNM3_CORCC</name>
<evidence type="ECO:0000313" key="3">
    <source>
        <dbReference type="Proteomes" id="UP000240883"/>
    </source>
</evidence>
<dbReference type="OrthoDB" id="3910171at2759"/>
<protein>
    <submittedName>
        <fullName evidence="2">Uncharacterized protein</fullName>
    </submittedName>
</protein>
<proteinExistence type="predicted"/>
<feature type="region of interest" description="Disordered" evidence="1">
    <location>
        <begin position="1"/>
        <end position="43"/>
    </location>
</feature>
<keyword evidence="3" id="KW-1185">Reference proteome</keyword>
<evidence type="ECO:0000313" key="2">
    <source>
        <dbReference type="EMBL" id="PSN66876.1"/>
    </source>
</evidence>
<evidence type="ECO:0000256" key="1">
    <source>
        <dbReference type="SAM" id="MobiDB-lite"/>
    </source>
</evidence>
<feature type="region of interest" description="Disordered" evidence="1">
    <location>
        <begin position="131"/>
        <end position="165"/>
    </location>
</feature>